<name>G8UMW4_TANFA</name>
<dbReference type="Pfam" id="PF16115">
    <property type="entry name" value="DUF4831"/>
    <property type="match status" value="1"/>
</dbReference>
<dbReference type="Proteomes" id="UP000005436">
    <property type="component" value="Chromosome"/>
</dbReference>
<dbReference type="InterPro" id="IPR032265">
    <property type="entry name" value="DUF4831"/>
</dbReference>
<reference evidence="2" key="1">
    <citation type="submission" date="2011-12" db="EMBL/GenBank/DDBJ databases">
        <title>Complete sequence of Tannerella forsythia ATCC 43037.</title>
        <authorList>
            <person name="Dewhirst F."/>
            <person name="Tanner A."/>
            <person name="Izard J."/>
            <person name="Brinkac L."/>
            <person name="Durkin A.S."/>
            <person name="Hostetler J."/>
            <person name="Shetty J."/>
            <person name="Torralba M."/>
            <person name="Gill S."/>
            <person name="Nelson K."/>
        </authorList>
    </citation>
    <scope>NUCLEOTIDE SEQUENCE [LARGE SCALE GENOMIC DNA]</scope>
    <source>
        <strain evidence="2">ATCC 43037 / JCM 10827 / CCUG 33226 / KCTC 5666 / FDC 338</strain>
    </source>
</reference>
<gene>
    <name evidence="1" type="ordered locus">BFO_2796</name>
</gene>
<sequence length="376" mass="42483">MQERKILHRFVRLFSKKEQKMRTNILVVSLLLGSFVAISQTRVEKKVAMKSNGYGVTYALPKTSLIVTAEVTKVTCMAGPYYKYAEKYLGVKDVVTNDHVYYELGKIYLENKGVPDEENTYTIEFKSRTVAPYVYLTEDGLMCSINADYTPAESNLKNTKHEAQAAETTDVTAVMTEELLMAGSVTRQAEVAAKQIYRLRESKMDIVSGEADNMPPDGEAMRLVLQQLTDQEQALTTLFIGRRQRKTTFHEVRIVPQDDLNKEVLFRFSEKLGLLDADDLGGQPVYLSLHATERAPELDPKEAEKKEKMLKGIVYNVPGKAHVEIETGTKKLYRGEVQIVQFGTREGLAPVMFDDKKAPVKVFFYPETGAIKQIIQ</sequence>
<accession>G8UMW4</accession>
<keyword evidence="2" id="KW-1185">Reference proteome</keyword>
<organism evidence="1 2">
    <name type="scientific">Tannerella forsythia (strain ATCC 43037 / JCM 10827 / CCUG 21028 A / KCTC 5666 / FDC 338)</name>
    <name type="common">Bacteroides forsythus</name>
    <dbReference type="NCBI Taxonomy" id="203275"/>
    <lineage>
        <taxon>Bacteria</taxon>
        <taxon>Pseudomonadati</taxon>
        <taxon>Bacteroidota</taxon>
        <taxon>Bacteroidia</taxon>
        <taxon>Bacteroidales</taxon>
        <taxon>Tannerellaceae</taxon>
        <taxon>Tannerella</taxon>
    </lineage>
</organism>
<dbReference type="eggNOG" id="ENOG502ZAG0">
    <property type="taxonomic scope" value="Bacteria"/>
</dbReference>
<evidence type="ECO:0000313" key="1">
    <source>
        <dbReference type="EMBL" id="AEW22607.1"/>
    </source>
</evidence>
<dbReference type="HOGENOM" id="CLU_067505_0_0_10"/>
<evidence type="ECO:0008006" key="3">
    <source>
        <dbReference type="Google" id="ProtNLM"/>
    </source>
</evidence>
<evidence type="ECO:0000313" key="2">
    <source>
        <dbReference type="Proteomes" id="UP000005436"/>
    </source>
</evidence>
<dbReference type="EMBL" id="CP003191">
    <property type="protein sequence ID" value="AEW22607.1"/>
    <property type="molecule type" value="Genomic_DNA"/>
</dbReference>
<proteinExistence type="predicted"/>
<dbReference type="STRING" id="203275.BFO_2796"/>
<dbReference type="PATRIC" id="fig|203275.8.peg.2396"/>
<dbReference type="AlphaFoldDB" id="G8UMW4"/>
<dbReference type="KEGG" id="tfo:BFO_2796"/>
<protein>
    <recommendedName>
        <fullName evidence="3">DUF4831 family protein</fullName>
    </recommendedName>
</protein>